<proteinExistence type="predicted"/>
<evidence type="ECO:0000256" key="1">
    <source>
        <dbReference type="SAM" id="Phobius"/>
    </source>
</evidence>
<dbReference type="RefSeq" id="WP_045315847.1">
    <property type="nucleotide sequence ID" value="NZ_JYJG01000300.1"/>
</dbReference>
<feature type="transmembrane region" description="Helical" evidence="1">
    <location>
        <begin position="135"/>
        <end position="154"/>
    </location>
</feature>
<dbReference type="AlphaFoldDB" id="A0A0F0GI76"/>
<evidence type="ECO:0000313" key="2">
    <source>
        <dbReference type="EMBL" id="KJK43234.1"/>
    </source>
</evidence>
<evidence type="ECO:0000313" key="3">
    <source>
        <dbReference type="Proteomes" id="UP000033393"/>
    </source>
</evidence>
<dbReference type="eggNOG" id="ENOG502ZJGZ">
    <property type="taxonomic scope" value="Bacteria"/>
</dbReference>
<comment type="caution">
    <text evidence="2">The sequence shown here is derived from an EMBL/GenBank/DDBJ whole genome shotgun (WGS) entry which is preliminary data.</text>
</comment>
<keyword evidence="1" id="KW-0472">Membrane</keyword>
<protein>
    <submittedName>
        <fullName evidence="2">Uncharacterized protein</fullName>
    </submittedName>
</protein>
<dbReference type="EMBL" id="JYJG01000300">
    <property type="protein sequence ID" value="KJK43234.1"/>
    <property type="molecule type" value="Genomic_DNA"/>
</dbReference>
<keyword evidence="3" id="KW-1185">Reference proteome</keyword>
<feature type="transmembrane region" description="Helical" evidence="1">
    <location>
        <begin position="6"/>
        <end position="21"/>
    </location>
</feature>
<accession>A0A0F0GI76</accession>
<keyword evidence="1" id="KW-0812">Transmembrane</keyword>
<feature type="transmembrane region" description="Helical" evidence="1">
    <location>
        <begin position="191"/>
        <end position="211"/>
    </location>
</feature>
<keyword evidence="1" id="KW-1133">Transmembrane helix</keyword>
<organism evidence="2 3">
    <name type="scientific">Lentzea aerocolonigenes</name>
    <name type="common">Lechevalieria aerocolonigenes</name>
    <name type="synonym">Saccharothrix aerocolonigenes</name>
    <dbReference type="NCBI Taxonomy" id="68170"/>
    <lineage>
        <taxon>Bacteria</taxon>
        <taxon>Bacillati</taxon>
        <taxon>Actinomycetota</taxon>
        <taxon>Actinomycetes</taxon>
        <taxon>Pseudonocardiales</taxon>
        <taxon>Pseudonocardiaceae</taxon>
        <taxon>Lentzea</taxon>
    </lineage>
</organism>
<dbReference type="Proteomes" id="UP000033393">
    <property type="component" value="Unassembled WGS sequence"/>
</dbReference>
<dbReference type="STRING" id="68170.GCA_000974445_04964"/>
<sequence length="380" mass="41341">MFGLSLLVSGLAWWLGLYLLARDPRKPLLWWAGAGLLGYSAAVVVPHPVLIGLPALAWTGAILLLARPELIRWWLIGLPVFLAASLWVPWIVLLPLAVSTVLAIRNRAYFSLVGVMFGLSAAAFLLQLLPDAITLPSIGFDLVVFGVLIAVTDAVEEGEAIRADMLRSFVIAGFTAVLFGSQVLLFGGPQLLAYTTVAAAIAVQVLANPLASVVDRLAVPAVAAERAELREAAESLPKRRALVTEDEGEFARLTRKALSHYGDLGKLVASPLIALTDEAPPLDRAAQLKSMLLTSIQRLKPADGDFGTSDEWRHYNALYFYYVKGIRPYSVRTKREDLDAEDRRALQWFVTQVPERTLHNWQNAAARLVATDLMAGVGSA</sequence>
<dbReference type="PATRIC" id="fig|68170.10.peg.8813"/>
<dbReference type="OrthoDB" id="3280889at2"/>
<feature type="transmembrane region" description="Helical" evidence="1">
    <location>
        <begin position="108"/>
        <end position="129"/>
    </location>
</feature>
<name>A0A0F0GI76_LENAE</name>
<feature type="transmembrane region" description="Helical" evidence="1">
    <location>
        <begin position="28"/>
        <end position="51"/>
    </location>
</feature>
<feature type="transmembrane region" description="Helical" evidence="1">
    <location>
        <begin position="71"/>
        <end position="96"/>
    </location>
</feature>
<reference evidence="2 3" key="1">
    <citation type="submission" date="2015-02" db="EMBL/GenBank/DDBJ databases">
        <authorList>
            <person name="Ju K.-S."/>
            <person name="Doroghazi J.R."/>
            <person name="Metcalf W."/>
        </authorList>
    </citation>
    <scope>NUCLEOTIDE SEQUENCE [LARGE SCALE GENOMIC DNA]</scope>
    <source>
        <strain evidence="2 3">NRRL B-16140</strain>
    </source>
</reference>
<gene>
    <name evidence="2" type="ORF">UK23_34090</name>
</gene>
<feature type="transmembrane region" description="Helical" evidence="1">
    <location>
        <begin position="166"/>
        <end position="185"/>
    </location>
</feature>